<proteinExistence type="predicted"/>
<sequence>MTASGTPERQPKRRRLNKALVRLPSRSPDAEVSLDVDILILDYVTYQATTVLLTEAKSTSDDGKDSIYADHNLEMTNSFLVIFKAKYPGYQVDDELDFRVLLLKFVTLYVRRLTRNASSPTPDALKALRVQNQQRAVAWIGSAERAPTHGRNVESFDQDLPRPLEDLERDRADILNSLNAPAEDEAYEDAFYGTSGSLALLDLLPLFMELSAMRNRISESTLTLQWMELAGSFILQACLEMYCIRGASGSDAIDEAFAWGFRSNTSTATDDVREVDDMFESGDEAGEVQGWAEVKQRYLNELTTRSSDHGISLVAHVEKLAAKHPVAALHRKLLHFLNALDASMSPPVLAQLETGTLEGFTREQTAEFIEDCGLPAGWPNVSV</sequence>
<reference evidence="2" key="1">
    <citation type="submission" date="2017-03" db="EMBL/GenBank/DDBJ databases">
        <title>Genomes of endolithic fungi from Antarctica.</title>
        <authorList>
            <person name="Coleine C."/>
            <person name="Masonjones S."/>
            <person name="Stajich J.E."/>
        </authorList>
    </citation>
    <scope>NUCLEOTIDE SEQUENCE [LARGE SCALE GENOMIC DNA]</scope>
    <source>
        <strain evidence="2">CCFEE 5527</strain>
    </source>
</reference>
<dbReference type="InParanoid" id="A0A1V8SR52"/>
<comment type="caution">
    <text evidence="1">The sequence shown here is derived from an EMBL/GenBank/DDBJ whole genome shotgun (WGS) entry which is preliminary data.</text>
</comment>
<dbReference type="OrthoDB" id="4149149at2759"/>
<gene>
    <name evidence="1" type="ORF">B0A48_12692</name>
</gene>
<name>A0A1V8SR52_9PEZI</name>
<evidence type="ECO:0000313" key="2">
    <source>
        <dbReference type="Proteomes" id="UP000192596"/>
    </source>
</evidence>
<evidence type="ECO:0000313" key="1">
    <source>
        <dbReference type="EMBL" id="OQO01655.1"/>
    </source>
</evidence>
<dbReference type="EMBL" id="NAJO01000030">
    <property type="protein sequence ID" value="OQO01655.1"/>
    <property type="molecule type" value="Genomic_DNA"/>
</dbReference>
<dbReference type="AlphaFoldDB" id="A0A1V8SR52"/>
<protein>
    <submittedName>
        <fullName evidence="1">Uncharacterized protein</fullName>
    </submittedName>
</protein>
<accession>A0A1V8SR52</accession>
<dbReference type="Proteomes" id="UP000192596">
    <property type="component" value="Unassembled WGS sequence"/>
</dbReference>
<organism evidence="1 2">
    <name type="scientific">Cryoendolithus antarcticus</name>
    <dbReference type="NCBI Taxonomy" id="1507870"/>
    <lineage>
        <taxon>Eukaryota</taxon>
        <taxon>Fungi</taxon>
        <taxon>Dikarya</taxon>
        <taxon>Ascomycota</taxon>
        <taxon>Pezizomycotina</taxon>
        <taxon>Dothideomycetes</taxon>
        <taxon>Dothideomycetidae</taxon>
        <taxon>Cladosporiales</taxon>
        <taxon>Cladosporiaceae</taxon>
        <taxon>Cryoendolithus</taxon>
    </lineage>
</organism>
<keyword evidence="2" id="KW-1185">Reference proteome</keyword>